<evidence type="ECO:0000313" key="4">
    <source>
        <dbReference type="Proteomes" id="UP001589703"/>
    </source>
</evidence>
<name>A0ABV5VJP9_9ACTN</name>
<feature type="compositionally biased region" description="Low complexity" evidence="1">
    <location>
        <begin position="36"/>
        <end position="47"/>
    </location>
</feature>
<dbReference type="EMBL" id="JBHMAR010000038">
    <property type="protein sequence ID" value="MFB9738035.1"/>
    <property type="molecule type" value="Genomic_DNA"/>
</dbReference>
<keyword evidence="2" id="KW-0732">Signal</keyword>
<protein>
    <submittedName>
        <fullName evidence="3">Uncharacterized protein</fullName>
    </submittedName>
</protein>
<feature type="region of interest" description="Disordered" evidence="1">
    <location>
        <begin position="109"/>
        <end position="170"/>
    </location>
</feature>
<evidence type="ECO:0000256" key="2">
    <source>
        <dbReference type="SAM" id="SignalP"/>
    </source>
</evidence>
<feature type="compositionally biased region" description="Basic and acidic residues" evidence="1">
    <location>
        <begin position="119"/>
        <end position="134"/>
    </location>
</feature>
<gene>
    <name evidence="3" type="ORF">ACFFRO_23375</name>
</gene>
<sequence length="288" mass="28477">MNLRLLALAGVATCAVALPLAVASASRPGEDHRTVAPAAGRGAGRAASETEERDGRTAWAGGFGGAGAAGGVGWLAGAGGGVRDGFGGAYGGTYGGGYSGGYGGRAAGDAGAGGGGDAKAPDDRARVRTPDRTPEWNPRWTPAQGWSSAGQSSVGQPTAGTPSGSRSPLDVGIATAARCGPELTSPDGVEAQTCVLTQGADTWARTYHRNATGRALETVLSLMGPKGRTVQVRCAVGAGDDPEVCDTPREPVRGGPDDYTAVAEFAEAGEDGPLLLRVGSNSTAPTGS</sequence>
<keyword evidence="4" id="KW-1185">Reference proteome</keyword>
<feature type="chain" id="PRO_5045061240" evidence="2">
    <location>
        <begin position="18"/>
        <end position="288"/>
    </location>
</feature>
<reference evidence="3 4" key="1">
    <citation type="submission" date="2024-09" db="EMBL/GenBank/DDBJ databases">
        <authorList>
            <person name="Sun Q."/>
            <person name="Mori K."/>
        </authorList>
    </citation>
    <scope>NUCLEOTIDE SEQUENCE [LARGE SCALE GENOMIC DNA]</scope>
    <source>
        <strain evidence="3 4">JCM 10918</strain>
    </source>
</reference>
<proteinExistence type="predicted"/>
<feature type="region of interest" description="Disordered" evidence="1">
    <location>
        <begin position="26"/>
        <end position="59"/>
    </location>
</feature>
<organism evidence="3 4">
    <name type="scientific">Streptomyces thermocoprophilus</name>
    <dbReference type="NCBI Taxonomy" id="78356"/>
    <lineage>
        <taxon>Bacteria</taxon>
        <taxon>Bacillati</taxon>
        <taxon>Actinomycetota</taxon>
        <taxon>Actinomycetes</taxon>
        <taxon>Kitasatosporales</taxon>
        <taxon>Streptomycetaceae</taxon>
        <taxon>Streptomyces</taxon>
    </lineage>
</organism>
<feature type="compositionally biased region" description="Polar residues" evidence="1">
    <location>
        <begin position="144"/>
        <end position="166"/>
    </location>
</feature>
<dbReference type="RefSeq" id="WP_385859729.1">
    <property type="nucleotide sequence ID" value="NZ_JBHMAR010000038.1"/>
</dbReference>
<accession>A0ABV5VJP9</accession>
<comment type="caution">
    <text evidence="3">The sequence shown here is derived from an EMBL/GenBank/DDBJ whole genome shotgun (WGS) entry which is preliminary data.</text>
</comment>
<evidence type="ECO:0000256" key="1">
    <source>
        <dbReference type="SAM" id="MobiDB-lite"/>
    </source>
</evidence>
<feature type="signal peptide" evidence="2">
    <location>
        <begin position="1"/>
        <end position="17"/>
    </location>
</feature>
<evidence type="ECO:0000313" key="3">
    <source>
        <dbReference type="EMBL" id="MFB9738035.1"/>
    </source>
</evidence>
<dbReference type="Proteomes" id="UP001589703">
    <property type="component" value="Unassembled WGS sequence"/>
</dbReference>